<dbReference type="InterPro" id="IPR050710">
    <property type="entry name" value="Band7/mec-2_domain"/>
</dbReference>
<organism evidence="8">
    <name type="scientific">marine metagenome</name>
    <dbReference type="NCBI Taxonomy" id="408172"/>
    <lineage>
        <taxon>unclassified sequences</taxon>
        <taxon>metagenomes</taxon>
        <taxon>ecological metagenomes</taxon>
    </lineage>
</organism>
<proteinExistence type="inferred from homology"/>
<dbReference type="CDD" id="cd03404">
    <property type="entry name" value="SPFH_HflK"/>
    <property type="match status" value="1"/>
</dbReference>
<comment type="subcellular location">
    <subcellularLocation>
        <location evidence="1">Membrane</location>
    </subcellularLocation>
</comment>
<dbReference type="EMBL" id="UINC01071846">
    <property type="protein sequence ID" value="SVC07070.1"/>
    <property type="molecule type" value="Genomic_DNA"/>
</dbReference>
<dbReference type="Pfam" id="PF01145">
    <property type="entry name" value="Band_7"/>
    <property type="match status" value="1"/>
</dbReference>
<accession>A0A382J4V6</accession>
<dbReference type="PANTHER" id="PTHR43327:SF2">
    <property type="entry name" value="MODULATOR OF FTSH PROTEASE HFLK"/>
    <property type="match status" value="1"/>
</dbReference>
<dbReference type="Gene3D" id="3.30.479.30">
    <property type="entry name" value="Band 7 domain"/>
    <property type="match status" value="1"/>
</dbReference>
<evidence type="ECO:0000256" key="2">
    <source>
        <dbReference type="ARBA" id="ARBA00006971"/>
    </source>
</evidence>
<dbReference type="AlphaFoldDB" id="A0A382J4V6"/>
<comment type="similarity">
    <text evidence="2">Belongs to the band 7/mec-2 family. HflK subfamily.</text>
</comment>
<dbReference type="InterPro" id="IPR010201">
    <property type="entry name" value="HflK"/>
</dbReference>
<gene>
    <name evidence="8" type="ORF">METZ01_LOCUS259924</name>
</gene>
<name>A0A382J4V6_9ZZZZ</name>
<evidence type="ECO:0000256" key="4">
    <source>
        <dbReference type="ARBA" id="ARBA00022989"/>
    </source>
</evidence>
<protein>
    <recommendedName>
        <fullName evidence="7">Band 7 domain-containing protein</fullName>
    </recommendedName>
</protein>
<keyword evidence="5 6" id="KW-0472">Membrane</keyword>
<feature type="domain" description="Band 7" evidence="7">
    <location>
        <begin position="29"/>
        <end position="208"/>
    </location>
</feature>
<feature type="non-terminal residue" evidence="8">
    <location>
        <position position="1"/>
    </location>
</feature>
<dbReference type="SMART" id="SM00244">
    <property type="entry name" value="PHB"/>
    <property type="match status" value="1"/>
</dbReference>
<evidence type="ECO:0000256" key="5">
    <source>
        <dbReference type="ARBA" id="ARBA00023136"/>
    </source>
</evidence>
<keyword evidence="4 6" id="KW-1133">Transmembrane helix</keyword>
<dbReference type="SUPFAM" id="SSF117892">
    <property type="entry name" value="Band 7/SPFH domain"/>
    <property type="match status" value="1"/>
</dbReference>
<sequence length="331" mass="37731">DVEVELPEFNFKKVVPVFILAIFLFLVYNAAYSIQADEQGILLRLGKYNSTIQPGLHFKIPIIDQVYKVKTAKQFVEEFGFRTVEPGTRTRFSNTYEDESWTLTDDLSVAEVKWQVQYIISNPKDYKFNLKNVEGTIRDISESVMRKIVGTRPFDKVIKEGRQNISQEAKVLMQTKLDKLQAGISIKMVQLQAVLPPSTVMDAYNQVARAIQSMEKMINESQRDSSLKLSQARGEAKQIINQALGYKYKIIQSAEGETQKFLKVYESYLLDKNVFLTTKMIETMAKIYTNVDKINFVDPSIGAVPLLGLNDLSSNGFNNYLKDKMNSKGIK</sequence>
<dbReference type="InterPro" id="IPR001107">
    <property type="entry name" value="Band_7"/>
</dbReference>
<evidence type="ECO:0000259" key="7">
    <source>
        <dbReference type="SMART" id="SM00244"/>
    </source>
</evidence>
<evidence type="ECO:0000256" key="3">
    <source>
        <dbReference type="ARBA" id="ARBA00022692"/>
    </source>
</evidence>
<evidence type="ECO:0000256" key="6">
    <source>
        <dbReference type="SAM" id="Phobius"/>
    </source>
</evidence>
<dbReference type="NCBIfam" id="TIGR01933">
    <property type="entry name" value="hflK"/>
    <property type="match status" value="1"/>
</dbReference>
<evidence type="ECO:0000313" key="8">
    <source>
        <dbReference type="EMBL" id="SVC07070.1"/>
    </source>
</evidence>
<feature type="transmembrane region" description="Helical" evidence="6">
    <location>
        <begin position="14"/>
        <end position="34"/>
    </location>
</feature>
<keyword evidence="3 6" id="KW-0812">Transmembrane</keyword>
<dbReference type="PANTHER" id="PTHR43327">
    <property type="entry name" value="STOMATIN-LIKE PROTEIN 2, MITOCHONDRIAL"/>
    <property type="match status" value="1"/>
</dbReference>
<dbReference type="InterPro" id="IPR036013">
    <property type="entry name" value="Band_7/SPFH_dom_sf"/>
</dbReference>
<reference evidence="8" key="1">
    <citation type="submission" date="2018-05" db="EMBL/GenBank/DDBJ databases">
        <authorList>
            <person name="Lanie J.A."/>
            <person name="Ng W.-L."/>
            <person name="Kazmierczak K.M."/>
            <person name="Andrzejewski T.M."/>
            <person name="Davidsen T.M."/>
            <person name="Wayne K.J."/>
            <person name="Tettelin H."/>
            <person name="Glass J.I."/>
            <person name="Rusch D."/>
            <person name="Podicherti R."/>
            <person name="Tsui H.-C.T."/>
            <person name="Winkler M.E."/>
        </authorList>
    </citation>
    <scope>NUCLEOTIDE SEQUENCE</scope>
</reference>
<dbReference type="GO" id="GO:0016020">
    <property type="term" value="C:membrane"/>
    <property type="evidence" value="ECO:0007669"/>
    <property type="project" value="UniProtKB-SubCell"/>
</dbReference>
<evidence type="ECO:0000256" key="1">
    <source>
        <dbReference type="ARBA" id="ARBA00004370"/>
    </source>
</evidence>